<evidence type="ECO:0000313" key="7">
    <source>
        <dbReference type="Proteomes" id="UP000515125"/>
    </source>
</evidence>
<dbReference type="Pfam" id="PF02779">
    <property type="entry name" value="Transket_pyr"/>
    <property type="match status" value="1"/>
</dbReference>
<dbReference type="Gene3D" id="3.40.50.12470">
    <property type="match status" value="1"/>
</dbReference>
<dbReference type="SUPFAM" id="SSF52518">
    <property type="entry name" value="Thiamin diphosphate-binding fold (THDP-binding)"/>
    <property type="match status" value="1"/>
</dbReference>
<dbReference type="GO" id="GO:0005739">
    <property type="term" value="C:mitochondrion"/>
    <property type="evidence" value="ECO:0007669"/>
    <property type="project" value="TreeGrafter"/>
</dbReference>
<evidence type="ECO:0000256" key="1">
    <source>
        <dbReference type="ARBA" id="ARBA00001964"/>
    </source>
</evidence>
<feature type="domain" description="Transketolase-like pyrimidine-binding" evidence="6">
    <location>
        <begin position="1"/>
        <end position="160"/>
    </location>
</feature>
<keyword evidence="3" id="KW-0560">Oxidoreductase</keyword>
<dbReference type="RefSeq" id="XP_026194017.1">
    <property type="nucleotide sequence ID" value="XM_026338232.1"/>
</dbReference>
<feature type="non-terminal residue" evidence="8">
    <location>
        <position position="361"/>
    </location>
</feature>
<dbReference type="OrthoDB" id="413077at2759"/>
<keyword evidence="7" id="KW-1185">Reference proteome</keyword>
<keyword evidence="5" id="KW-0175">Coiled coil</keyword>
<dbReference type="InterPro" id="IPR011603">
    <property type="entry name" value="2oxoglutarate_DH_E1"/>
</dbReference>
<dbReference type="GO" id="GO:0006099">
    <property type="term" value="P:tricarboxylic acid cycle"/>
    <property type="evidence" value="ECO:0007669"/>
    <property type="project" value="TreeGrafter"/>
</dbReference>
<accession>A0A6P6S2U2</accession>
<organism evidence="7 8">
    <name type="scientific">Cyclospora cayetanensis</name>
    <dbReference type="NCBI Taxonomy" id="88456"/>
    <lineage>
        <taxon>Eukaryota</taxon>
        <taxon>Sar</taxon>
        <taxon>Alveolata</taxon>
        <taxon>Apicomplexa</taxon>
        <taxon>Conoidasida</taxon>
        <taxon>Coccidia</taxon>
        <taxon>Eucoccidiorida</taxon>
        <taxon>Eimeriorina</taxon>
        <taxon>Eimeriidae</taxon>
        <taxon>Cyclospora</taxon>
    </lineage>
</organism>
<dbReference type="GO" id="GO:0030976">
    <property type="term" value="F:thiamine pyrophosphate binding"/>
    <property type="evidence" value="ECO:0007669"/>
    <property type="project" value="InterPro"/>
</dbReference>
<sequence>MTVVSLGFEFGYSMEHPDTLSIWEAQFGDFSNGAQIITDQFIASAEVKWNRQNGLVLLLPHGYDGQGPEHSSARIERFLQLCDDREDVIHEENWELSRSSVIQQHNIQVRRLVCDVCMCIDTFVVVPTVPSNTFHVLRRQVHRAFRKPLVVFSPKRMLRMRQAMSSLMDIMEGTRFRRYIPDESISDPAAVERLILCCGQIYYDLHAERERLRSEETGPDNPGGKVALARVEQLSPFPFDLAIKDLQIYPNLKSVVWAQEEPMNQGAWFYTSKRIESCLRHLGCPSHIERPLYVGRDVSATTAVGDKGLHDKELAQLLGDAFNLECRENSYLSKYLSRRVQAERRQQEQKQQQKQQQQREE</sequence>
<dbReference type="GO" id="GO:0004591">
    <property type="term" value="F:oxoglutarate dehydrogenase (succinyl-transferring) activity"/>
    <property type="evidence" value="ECO:0007669"/>
    <property type="project" value="TreeGrafter"/>
</dbReference>
<protein>
    <submittedName>
        <fullName evidence="8">2-oxoglutarate dehydrogenase, mitochondrial-like</fullName>
    </submittedName>
</protein>
<evidence type="ECO:0000256" key="4">
    <source>
        <dbReference type="ARBA" id="ARBA00023052"/>
    </source>
</evidence>
<comment type="cofactor">
    <cofactor evidence="1">
        <name>thiamine diphosphate</name>
        <dbReference type="ChEBI" id="CHEBI:58937"/>
    </cofactor>
</comment>
<evidence type="ECO:0000256" key="3">
    <source>
        <dbReference type="ARBA" id="ARBA00023002"/>
    </source>
</evidence>
<dbReference type="PANTHER" id="PTHR23152:SF4">
    <property type="entry name" value="2-OXOADIPATE DEHYDROGENASE COMPLEX COMPONENT E1"/>
    <property type="match status" value="1"/>
</dbReference>
<dbReference type="PANTHER" id="PTHR23152">
    <property type="entry name" value="2-OXOGLUTARATE DEHYDROGENASE"/>
    <property type="match status" value="1"/>
</dbReference>
<keyword evidence="4" id="KW-0786">Thiamine pyrophosphate</keyword>
<gene>
    <name evidence="8" type="primary">LOC113147491</name>
</gene>
<dbReference type="InterPro" id="IPR042179">
    <property type="entry name" value="KGD_C_sf"/>
</dbReference>
<dbReference type="Pfam" id="PF16870">
    <property type="entry name" value="OxoGdeHyase_C"/>
    <property type="match status" value="1"/>
</dbReference>
<proteinExistence type="inferred from homology"/>
<evidence type="ECO:0000256" key="2">
    <source>
        <dbReference type="ARBA" id="ARBA00006936"/>
    </source>
</evidence>
<feature type="coiled-coil region" evidence="5">
    <location>
        <begin position="332"/>
        <end position="360"/>
    </location>
</feature>
<dbReference type="Proteomes" id="UP000515125">
    <property type="component" value="Unplaced"/>
</dbReference>
<dbReference type="Gene3D" id="3.40.50.11610">
    <property type="entry name" value="Multifunctional 2-oxoglutarate metabolism enzyme, C-terminal domain"/>
    <property type="match status" value="1"/>
</dbReference>
<reference evidence="8" key="1">
    <citation type="submission" date="2025-08" db="UniProtKB">
        <authorList>
            <consortium name="RefSeq"/>
        </authorList>
    </citation>
    <scope>IDENTIFICATION</scope>
</reference>
<dbReference type="SMART" id="SM00861">
    <property type="entry name" value="Transket_pyr"/>
    <property type="match status" value="1"/>
</dbReference>
<name>A0A6P6S2U2_9EIME</name>
<evidence type="ECO:0000256" key="5">
    <source>
        <dbReference type="SAM" id="Coils"/>
    </source>
</evidence>
<dbReference type="InterPro" id="IPR031717">
    <property type="entry name" value="ODO-1/KGD_C"/>
</dbReference>
<dbReference type="InterPro" id="IPR005475">
    <property type="entry name" value="Transketolase-like_Pyr-bd"/>
</dbReference>
<dbReference type="AlphaFoldDB" id="A0A6P6S2U2"/>
<dbReference type="GeneID" id="113147491"/>
<evidence type="ECO:0000313" key="8">
    <source>
        <dbReference type="RefSeq" id="XP_026194017.1"/>
    </source>
</evidence>
<dbReference type="GO" id="GO:0045252">
    <property type="term" value="C:oxoglutarate dehydrogenase complex"/>
    <property type="evidence" value="ECO:0007669"/>
    <property type="project" value="TreeGrafter"/>
</dbReference>
<evidence type="ECO:0000259" key="6">
    <source>
        <dbReference type="SMART" id="SM00861"/>
    </source>
</evidence>
<dbReference type="InterPro" id="IPR029061">
    <property type="entry name" value="THDP-binding"/>
</dbReference>
<comment type="similarity">
    <text evidence="2">Belongs to the alpha-ketoglutarate dehydrogenase family.</text>
</comment>